<dbReference type="STRING" id="133383.A0A1R0GV52"/>
<proteinExistence type="inferred from homology"/>
<evidence type="ECO:0000256" key="11">
    <source>
        <dbReference type="ARBA" id="ARBA00034776"/>
    </source>
</evidence>
<dbReference type="AlphaFoldDB" id="A0A1R0GV52"/>
<comment type="subcellular location">
    <subcellularLocation>
        <location evidence="1">Cytoplasm</location>
        <location evidence="1">Cytoskeleton</location>
        <location evidence="1">Microtubule organizing center</location>
        <location evidence="1">Centrosome</location>
    </subcellularLocation>
    <subcellularLocation>
        <location evidence="2">Cytoplasm</location>
        <location evidence="2">Cytoskeleton</location>
        <location evidence="2">Stress fiber</location>
    </subcellularLocation>
    <subcellularLocation>
        <location evidence="3">Cytoplasm</location>
        <location evidence="3">Myofibril</location>
    </subcellularLocation>
</comment>
<keyword evidence="4" id="KW-0963">Cytoplasm</keyword>
<dbReference type="GO" id="GO:0001725">
    <property type="term" value="C:stress fiber"/>
    <property type="evidence" value="ECO:0007669"/>
    <property type="project" value="UniProtKB-SubCell"/>
</dbReference>
<comment type="similarity">
    <text evidence="11">Belongs to the dynactin subunit 4 family.</text>
</comment>
<evidence type="ECO:0000256" key="3">
    <source>
        <dbReference type="ARBA" id="ARBA00004657"/>
    </source>
</evidence>
<protein>
    <recommendedName>
        <fullName evidence="12">Dynactin subunit 4</fullName>
    </recommendedName>
</protein>
<comment type="subunit">
    <text evidence="13">Subunit of dynactin, a multiprotein complex part of a tripartite complex with dynein and a adapter, such as BICDL1, BICD2 or HOOK3. The dynactin complex is built around ACTR1A/ACTB filament and consists of an actin-related filament composed of a shoulder domain, a pointed end and a barbed end. Its length is defined by its flexible shoulder domain. The soulder is composed of 2 DCTN1 subunits, 4 DCTN2 and 2 DCTN3. The 4 DCNT2 (via N-terminus) bind the ACTR1A filament and act as molecular rulers to determine the length. The pointed end is important for binding dynein-dynactin cargo adapters. Consists of 4 subunits: ACTR10, DCNT4, DCTN5 and DCTN6. The barbed end is composed of a CAPZA1:CAPZB heterodimers, which binds ACTR1A/ACTB filament and dynactin and stabilizes dynactin. Interacts with ATP7B, but not ATP7A, in a copper-dependent manner. Interacts with ANK2; this interaction is required for localization at costameres. Interacts with N4BP2L1.</text>
</comment>
<evidence type="ECO:0000256" key="5">
    <source>
        <dbReference type="ARBA" id="ARBA00022499"/>
    </source>
</evidence>
<evidence type="ECO:0000256" key="13">
    <source>
        <dbReference type="ARBA" id="ARBA00093507"/>
    </source>
</evidence>
<reference evidence="14 15" key="1">
    <citation type="journal article" date="2016" name="Mol. Biol. Evol.">
        <title>Genome-Wide Survey of Gut Fungi (Harpellales) Reveals the First Horizontally Transferred Ubiquitin Gene from a Mosquito Host.</title>
        <authorList>
            <person name="Wang Y."/>
            <person name="White M.M."/>
            <person name="Kvist S."/>
            <person name="Moncalvo J.M."/>
        </authorList>
    </citation>
    <scope>NUCLEOTIDE SEQUENCE [LARGE SCALE GENOMIC DNA]</scope>
    <source>
        <strain evidence="14 15">ALG-7-W6</strain>
    </source>
</reference>
<organism evidence="14 15">
    <name type="scientific">Smittium mucronatum</name>
    <dbReference type="NCBI Taxonomy" id="133383"/>
    <lineage>
        <taxon>Eukaryota</taxon>
        <taxon>Fungi</taxon>
        <taxon>Fungi incertae sedis</taxon>
        <taxon>Zoopagomycota</taxon>
        <taxon>Kickxellomycotina</taxon>
        <taxon>Harpellomycetes</taxon>
        <taxon>Harpellales</taxon>
        <taxon>Legeriomycetaceae</taxon>
        <taxon>Smittium</taxon>
    </lineage>
</organism>
<keyword evidence="9" id="KW-0175">Coiled coil</keyword>
<gene>
    <name evidence="14" type="ORF">AYI68_g5137</name>
</gene>
<evidence type="ECO:0000256" key="7">
    <source>
        <dbReference type="ARBA" id="ARBA00022843"/>
    </source>
</evidence>
<evidence type="ECO:0000256" key="6">
    <source>
        <dbReference type="ARBA" id="ARBA00022553"/>
    </source>
</evidence>
<keyword evidence="6" id="KW-0597">Phosphoprotein</keyword>
<evidence type="ECO:0000256" key="4">
    <source>
        <dbReference type="ARBA" id="ARBA00022490"/>
    </source>
</evidence>
<evidence type="ECO:0000313" key="14">
    <source>
        <dbReference type="EMBL" id="OLY80764.1"/>
    </source>
</evidence>
<dbReference type="PANTHER" id="PTHR13034">
    <property type="entry name" value="DYNACTIN P62 SUBUNIT"/>
    <property type="match status" value="1"/>
</dbReference>
<dbReference type="EMBL" id="LSSL01003153">
    <property type="protein sequence ID" value="OLY80764.1"/>
    <property type="molecule type" value="Genomic_DNA"/>
</dbReference>
<keyword evidence="15" id="KW-1185">Reference proteome</keyword>
<evidence type="ECO:0000256" key="2">
    <source>
        <dbReference type="ARBA" id="ARBA00004529"/>
    </source>
</evidence>
<evidence type="ECO:0000256" key="8">
    <source>
        <dbReference type="ARBA" id="ARBA00022990"/>
    </source>
</evidence>
<keyword evidence="7" id="KW-0832">Ubl conjugation</keyword>
<keyword evidence="5" id="KW-1017">Isopeptide bond</keyword>
<dbReference type="PANTHER" id="PTHR13034:SF2">
    <property type="entry name" value="DYNACTIN SUBUNIT 4"/>
    <property type="match status" value="1"/>
</dbReference>
<accession>A0A1R0GV52</accession>
<dbReference type="GO" id="GO:0005869">
    <property type="term" value="C:dynactin complex"/>
    <property type="evidence" value="ECO:0007669"/>
    <property type="project" value="InterPro"/>
</dbReference>
<sequence length="167" mass="18839">MTLPAVFYTCSCSSQINKDDHFQLSHESKDDFSKLSLRADFPTQIHALPQLYYCKECKEIKCTSCTNIEPQIYSCPTCLFDVPPTSARSENNFCGRNCYGCPVCNHILVVVETSSVDSSNKDQTIITQSSTDRKYILLCTVCSWDSREIGWQFPKPTGLTGTHISFH</sequence>
<comment type="caution">
    <text evidence="14">The sequence shown here is derived from an EMBL/GenBank/DDBJ whole genome shotgun (WGS) entry which is preliminary data.</text>
</comment>
<keyword evidence="8" id="KW-0007">Acetylation</keyword>
<dbReference type="OrthoDB" id="283815at2759"/>
<evidence type="ECO:0000256" key="1">
    <source>
        <dbReference type="ARBA" id="ARBA00004300"/>
    </source>
</evidence>
<keyword evidence="10" id="KW-0206">Cytoskeleton</keyword>
<evidence type="ECO:0000256" key="12">
    <source>
        <dbReference type="ARBA" id="ARBA00034864"/>
    </source>
</evidence>
<evidence type="ECO:0000256" key="10">
    <source>
        <dbReference type="ARBA" id="ARBA00023212"/>
    </source>
</evidence>
<evidence type="ECO:0000256" key="9">
    <source>
        <dbReference type="ARBA" id="ARBA00023054"/>
    </source>
</evidence>
<name>A0A1R0GV52_9FUNG</name>
<dbReference type="Pfam" id="PF05502">
    <property type="entry name" value="Dynactin_p62"/>
    <property type="match status" value="1"/>
</dbReference>
<dbReference type="InterPro" id="IPR008603">
    <property type="entry name" value="DCTN4"/>
</dbReference>
<evidence type="ECO:0000313" key="15">
    <source>
        <dbReference type="Proteomes" id="UP000187455"/>
    </source>
</evidence>
<dbReference type="Proteomes" id="UP000187455">
    <property type="component" value="Unassembled WGS sequence"/>
</dbReference>